<keyword evidence="1" id="KW-0732">Signal</keyword>
<evidence type="ECO:0008006" key="4">
    <source>
        <dbReference type="Google" id="ProtNLM"/>
    </source>
</evidence>
<name>A0AAD4M6L7_9AGAM</name>
<dbReference type="AlphaFoldDB" id="A0AAD4M6L7"/>
<protein>
    <recommendedName>
        <fullName evidence="4">Secreted protein</fullName>
    </recommendedName>
</protein>
<dbReference type="Proteomes" id="UP001203297">
    <property type="component" value="Unassembled WGS sequence"/>
</dbReference>
<feature type="signal peptide" evidence="1">
    <location>
        <begin position="1"/>
        <end position="17"/>
    </location>
</feature>
<accession>A0AAD4M6L7</accession>
<gene>
    <name evidence="2" type="ORF">B0F90DRAFT_1364267</name>
</gene>
<proteinExistence type="predicted"/>
<evidence type="ECO:0000313" key="2">
    <source>
        <dbReference type="EMBL" id="KAI0303368.1"/>
    </source>
</evidence>
<comment type="caution">
    <text evidence="2">The sequence shown here is derived from an EMBL/GenBank/DDBJ whole genome shotgun (WGS) entry which is preliminary data.</text>
</comment>
<keyword evidence="3" id="KW-1185">Reference proteome</keyword>
<evidence type="ECO:0000256" key="1">
    <source>
        <dbReference type="SAM" id="SignalP"/>
    </source>
</evidence>
<evidence type="ECO:0000313" key="3">
    <source>
        <dbReference type="Proteomes" id="UP001203297"/>
    </source>
</evidence>
<reference evidence="2" key="1">
    <citation type="journal article" date="2022" name="New Phytol.">
        <title>Evolutionary transition to the ectomycorrhizal habit in the genomes of a hyperdiverse lineage of mushroom-forming fungi.</title>
        <authorList>
            <person name="Looney B."/>
            <person name="Miyauchi S."/>
            <person name="Morin E."/>
            <person name="Drula E."/>
            <person name="Courty P.E."/>
            <person name="Kohler A."/>
            <person name="Kuo A."/>
            <person name="LaButti K."/>
            <person name="Pangilinan J."/>
            <person name="Lipzen A."/>
            <person name="Riley R."/>
            <person name="Andreopoulos W."/>
            <person name="He G."/>
            <person name="Johnson J."/>
            <person name="Nolan M."/>
            <person name="Tritt A."/>
            <person name="Barry K.W."/>
            <person name="Grigoriev I.V."/>
            <person name="Nagy L.G."/>
            <person name="Hibbett D."/>
            <person name="Henrissat B."/>
            <person name="Matheny P.B."/>
            <person name="Labbe J."/>
            <person name="Martin F.M."/>
        </authorList>
    </citation>
    <scope>NUCLEOTIDE SEQUENCE</scope>
    <source>
        <strain evidence="2">BPL690</strain>
    </source>
</reference>
<organism evidence="2 3">
    <name type="scientific">Multifurca ochricompacta</name>
    <dbReference type="NCBI Taxonomy" id="376703"/>
    <lineage>
        <taxon>Eukaryota</taxon>
        <taxon>Fungi</taxon>
        <taxon>Dikarya</taxon>
        <taxon>Basidiomycota</taxon>
        <taxon>Agaricomycotina</taxon>
        <taxon>Agaricomycetes</taxon>
        <taxon>Russulales</taxon>
        <taxon>Russulaceae</taxon>
        <taxon>Multifurca</taxon>
    </lineage>
</organism>
<feature type="chain" id="PRO_5042004287" description="Secreted protein" evidence="1">
    <location>
        <begin position="18"/>
        <end position="134"/>
    </location>
</feature>
<dbReference type="EMBL" id="WTXG01000009">
    <property type="protein sequence ID" value="KAI0303368.1"/>
    <property type="molecule type" value="Genomic_DNA"/>
</dbReference>
<sequence length="134" mass="15497">MWLSSLSVVLLRLSVLSRPLTKCERWFRTIYIPDSLSLHLIIYIFSLPEPLAVPGLALLLAQRHLEWKDGVPYSLISTTNKSILYIFAARPRCRRMLKMEMMESNSDSICYYVNNIQGIQMQTTMKSQVGKDQN</sequence>